<sequence>MLESSRLLRERNPVFGLFSKHHNIMSLPVNLLHLATQCGTREPFLPQIPKSYLRIKDGRMTVRLLMKYLVNKLKLENESDVLKTIFASVCL</sequence>
<evidence type="ECO:0000313" key="1">
    <source>
        <dbReference type="EMBL" id="DAD42246.1"/>
    </source>
</evidence>
<accession>A0A822ZGU0</accession>
<gene>
    <name evidence="1" type="ORF">HUJ06_000476</name>
</gene>
<dbReference type="InterPro" id="IPR044171">
    <property type="entry name" value="LAX2-like"/>
</dbReference>
<evidence type="ECO:0000313" key="2">
    <source>
        <dbReference type="Proteomes" id="UP000607653"/>
    </source>
</evidence>
<dbReference type="PANTHER" id="PTHR47290:SF4">
    <property type="entry name" value="RING FINGER PROTEIN"/>
    <property type="match status" value="1"/>
</dbReference>
<name>A0A822ZGU0_NELNU</name>
<dbReference type="Proteomes" id="UP000607653">
    <property type="component" value="Unassembled WGS sequence"/>
</dbReference>
<organism evidence="1 2">
    <name type="scientific">Nelumbo nucifera</name>
    <name type="common">Sacred lotus</name>
    <dbReference type="NCBI Taxonomy" id="4432"/>
    <lineage>
        <taxon>Eukaryota</taxon>
        <taxon>Viridiplantae</taxon>
        <taxon>Streptophyta</taxon>
        <taxon>Embryophyta</taxon>
        <taxon>Tracheophyta</taxon>
        <taxon>Spermatophyta</taxon>
        <taxon>Magnoliopsida</taxon>
        <taxon>Proteales</taxon>
        <taxon>Nelumbonaceae</taxon>
        <taxon>Nelumbo</taxon>
    </lineage>
</organism>
<protein>
    <submittedName>
        <fullName evidence="1">Uncharacterized protein</fullName>
    </submittedName>
</protein>
<dbReference type="EMBL" id="DUZY01000006">
    <property type="protein sequence ID" value="DAD42246.1"/>
    <property type="molecule type" value="Genomic_DNA"/>
</dbReference>
<keyword evidence="2" id="KW-1185">Reference proteome</keyword>
<reference evidence="1 2" key="1">
    <citation type="journal article" date="2020" name="Mol. Biol. Evol.">
        <title>Distinct Expression and Methylation Patterns for Genes with Different Fates following a Single Whole-Genome Duplication in Flowering Plants.</title>
        <authorList>
            <person name="Shi T."/>
            <person name="Rahmani R.S."/>
            <person name="Gugger P.F."/>
            <person name="Wang M."/>
            <person name="Li H."/>
            <person name="Zhang Y."/>
            <person name="Li Z."/>
            <person name="Wang Q."/>
            <person name="Van de Peer Y."/>
            <person name="Marchal K."/>
            <person name="Chen J."/>
        </authorList>
    </citation>
    <scope>NUCLEOTIDE SEQUENCE [LARGE SCALE GENOMIC DNA]</scope>
    <source>
        <tissue evidence="1">Leaf</tissue>
    </source>
</reference>
<dbReference type="PANTHER" id="PTHR47290">
    <property type="entry name" value="RING FINGER PROTEIN"/>
    <property type="match status" value="1"/>
</dbReference>
<dbReference type="AlphaFoldDB" id="A0A822ZGU0"/>
<comment type="caution">
    <text evidence="1">The sequence shown here is derived from an EMBL/GenBank/DDBJ whole genome shotgun (WGS) entry which is preliminary data.</text>
</comment>
<proteinExistence type="predicted"/>